<comment type="caution">
    <text evidence="1">The sequence shown here is derived from an EMBL/GenBank/DDBJ whole genome shotgun (WGS) entry which is preliminary data.</text>
</comment>
<accession>A0A7W4VQX7</accession>
<dbReference type="AlphaFoldDB" id="A0A7W4VQX7"/>
<dbReference type="Proteomes" id="UP000532010">
    <property type="component" value="Unassembled WGS sequence"/>
</dbReference>
<protein>
    <submittedName>
        <fullName evidence="1">Uncharacterized protein</fullName>
    </submittedName>
</protein>
<organism evidence="1 2">
    <name type="scientific">Microvirga lupini</name>
    <dbReference type="NCBI Taxonomy" id="420324"/>
    <lineage>
        <taxon>Bacteria</taxon>
        <taxon>Pseudomonadati</taxon>
        <taxon>Pseudomonadota</taxon>
        <taxon>Alphaproteobacteria</taxon>
        <taxon>Hyphomicrobiales</taxon>
        <taxon>Methylobacteriaceae</taxon>
        <taxon>Microvirga</taxon>
    </lineage>
</organism>
<dbReference type="EMBL" id="JACHWB010000012">
    <property type="protein sequence ID" value="MBB3021642.1"/>
    <property type="molecule type" value="Genomic_DNA"/>
</dbReference>
<dbReference type="RefSeq" id="WP_183454684.1">
    <property type="nucleotide sequence ID" value="NZ_JACHWB010000012.1"/>
</dbReference>
<evidence type="ECO:0000313" key="1">
    <source>
        <dbReference type="EMBL" id="MBB3021642.1"/>
    </source>
</evidence>
<proteinExistence type="predicted"/>
<name>A0A7W4VQX7_9HYPH</name>
<keyword evidence="2" id="KW-1185">Reference proteome</keyword>
<reference evidence="1 2" key="1">
    <citation type="submission" date="2020-08" db="EMBL/GenBank/DDBJ databases">
        <title>The Agave Microbiome: Exploring the role of microbial communities in plant adaptations to desert environments.</title>
        <authorList>
            <person name="Partida-Martinez L.P."/>
        </authorList>
    </citation>
    <scope>NUCLEOTIDE SEQUENCE [LARGE SCALE GENOMIC DNA]</scope>
    <source>
        <strain evidence="1 2">AT3.9</strain>
    </source>
</reference>
<sequence length="253" mass="28545">MNDSSSPSAFCQDAELGYERSRTRFTSGEGLILDETYRLAHLPLVAPDHPRVIRTREGSSYVMGRHERVFSLVLPISGDLLFESAAFCELNEAMRAAPFARKIAWDLLGRRQDKLHATICGSLSSGEPPVLSPMQRQELVKFGPIHVALRGLFSGNVNRGRLYLRAYPESRQGENVFRRIQRSLGCRETDLYVVGLYNMTDDLDPDETAALASLIENWWDRTILQFTVDHLWLMGACDDLVLDSAIEETIQLV</sequence>
<gene>
    <name evidence="1" type="ORF">FHR70_004744</name>
</gene>
<evidence type="ECO:0000313" key="2">
    <source>
        <dbReference type="Proteomes" id="UP000532010"/>
    </source>
</evidence>